<name>A0A7W4VU90_9ACTN</name>
<organism evidence="3 4">
    <name type="scientific">Nocardioides soli</name>
    <dbReference type="NCBI Taxonomy" id="1036020"/>
    <lineage>
        <taxon>Bacteria</taxon>
        <taxon>Bacillati</taxon>
        <taxon>Actinomycetota</taxon>
        <taxon>Actinomycetes</taxon>
        <taxon>Propionibacteriales</taxon>
        <taxon>Nocardioidaceae</taxon>
        <taxon>Nocardioides</taxon>
    </lineage>
</organism>
<dbReference type="InterPro" id="IPR018392">
    <property type="entry name" value="LysM"/>
</dbReference>
<feature type="transmembrane region" description="Helical" evidence="1">
    <location>
        <begin position="41"/>
        <end position="64"/>
    </location>
</feature>
<evidence type="ECO:0000259" key="2">
    <source>
        <dbReference type="SMART" id="SM00257"/>
    </source>
</evidence>
<dbReference type="Pfam" id="PF01476">
    <property type="entry name" value="LysM"/>
    <property type="match status" value="1"/>
</dbReference>
<protein>
    <recommendedName>
        <fullName evidence="2">LysM domain-containing protein</fullName>
    </recommendedName>
</protein>
<dbReference type="Gene3D" id="3.10.350.10">
    <property type="entry name" value="LysM domain"/>
    <property type="match status" value="1"/>
</dbReference>
<keyword evidence="1" id="KW-0812">Transmembrane</keyword>
<dbReference type="SMART" id="SM00257">
    <property type="entry name" value="LysM"/>
    <property type="match status" value="1"/>
</dbReference>
<dbReference type="RefSeq" id="WP_183591358.1">
    <property type="nucleotide sequence ID" value="NZ_JACHWR010000001.1"/>
</dbReference>
<evidence type="ECO:0000256" key="1">
    <source>
        <dbReference type="SAM" id="Phobius"/>
    </source>
</evidence>
<dbReference type="AlphaFoldDB" id="A0A7W4VU90"/>
<dbReference type="InterPro" id="IPR036779">
    <property type="entry name" value="LysM_dom_sf"/>
</dbReference>
<dbReference type="CDD" id="cd00118">
    <property type="entry name" value="LysM"/>
    <property type="match status" value="1"/>
</dbReference>
<feature type="domain" description="LysM" evidence="2">
    <location>
        <begin position="76"/>
        <end position="125"/>
    </location>
</feature>
<keyword evidence="1" id="KW-0472">Membrane</keyword>
<proteinExistence type="predicted"/>
<comment type="caution">
    <text evidence="3">The sequence shown here is derived from an EMBL/GenBank/DDBJ whole genome shotgun (WGS) entry which is preliminary data.</text>
</comment>
<keyword evidence="4" id="KW-1185">Reference proteome</keyword>
<dbReference type="EMBL" id="JACHWR010000001">
    <property type="protein sequence ID" value="MBB3041459.1"/>
    <property type="molecule type" value="Genomic_DNA"/>
</dbReference>
<dbReference type="SUPFAM" id="SSF54106">
    <property type="entry name" value="LysM domain"/>
    <property type="match status" value="1"/>
</dbReference>
<evidence type="ECO:0000313" key="3">
    <source>
        <dbReference type="EMBL" id="MBB3041459.1"/>
    </source>
</evidence>
<reference evidence="3 4" key="1">
    <citation type="submission" date="2020-08" db="EMBL/GenBank/DDBJ databases">
        <title>Sequencing the genomes of 1000 actinobacteria strains.</title>
        <authorList>
            <person name="Klenk H.-P."/>
        </authorList>
    </citation>
    <scope>NUCLEOTIDE SEQUENCE [LARGE SCALE GENOMIC DNA]</scope>
    <source>
        <strain evidence="3 4">DSM 105498</strain>
    </source>
</reference>
<sequence length="127" mass="13212">MSTMTIDQTFDRTFDPTVERALRGRSGHTDGGVRLTRRGRVVVVVLALFAVLALGVVVAGGSVATRDSGAPEPTAVVQVGPGDTLWEIASVAAGDGDVRSMIDRIEKLNALDSGMLVAGQRLLVPVG</sequence>
<accession>A0A7W4VU90</accession>
<keyword evidence="1" id="KW-1133">Transmembrane helix</keyword>
<dbReference type="Proteomes" id="UP000589626">
    <property type="component" value="Unassembled WGS sequence"/>
</dbReference>
<gene>
    <name evidence="3" type="ORF">FHU40_001260</name>
</gene>
<evidence type="ECO:0000313" key="4">
    <source>
        <dbReference type="Proteomes" id="UP000589626"/>
    </source>
</evidence>